<dbReference type="OrthoDB" id="5544375at2759"/>
<evidence type="ECO:0000256" key="1">
    <source>
        <dbReference type="SAM" id="MobiDB-lite"/>
    </source>
</evidence>
<comment type="caution">
    <text evidence="2">The sequence shown here is derived from an EMBL/GenBank/DDBJ whole genome shotgun (WGS) entry which is preliminary data.</text>
</comment>
<organism evidence="2 3">
    <name type="scientific">Collybia nuda</name>
    <dbReference type="NCBI Taxonomy" id="64659"/>
    <lineage>
        <taxon>Eukaryota</taxon>
        <taxon>Fungi</taxon>
        <taxon>Dikarya</taxon>
        <taxon>Basidiomycota</taxon>
        <taxon>Agaricomycotina</taxon>
        <taxon>Agaricomycetes</taxon>
        <taxon>Agaricomycetidae</taxon>
        <taxon>Agaricales</taxon>
        <taxon>Tricholomatineae</taxon>
        <taxon>Clitocybaceae</taxon>
        <taxon>Collybia</taxon>
    </lineage>
</organism>
<dbReference type="InterPro" id="IPR012471">
    <property type="entry name" value="DUF1690"/>
</dbReference>
<dbReference type="EMBL" id="MU150242">
    <property type="protein sequence ID" value="KAF9466432.1"/>
    <property type="molecule type" value="Genomic_DNA"/>
</dbReference>
<proteinExistence type="predicted"/>
<feature type="compositionally biased region" description="Polar residues" evidence="1">
    <location>
        <begin position="32"/>
        <end position="49"/>
    </location>
</feature>
<accession>A0A9P6CHP4</accession>
<dbReference type="Pfam" id="PF07956">
    <property type="entry name" value="DUF1690"/>
    <property type="match status" value="1"/>
</dbReference>
<gene>
    <name evidence="2" type="ORF">BDZ94DRAFT_1158196</name>
</gene>
<feature type="compositionally biased region" description="Basic and acidic residues" evidence="1">
    <location>
        <begin position="66"/>
        <end position="90"/>
    </location>
</feature>
<feature type="region of interest" description="Disordered" evidence="1">
    <location>
        <begin position="32"/>
        <end position="52"/>
    </location>
</feature>
<protein>
    <submittedName>
        <fullName evidence="2">Uncharacterized protein</fullName>
    </submittedName>
</protein>
<keyword evidence="3" id="KW-1185">Reference proteome</keyword>
<dbReference type="AlphaFoldDB" id="A0A9P6CHP4"/>
<feature type="region of interest" description="Disordered" evidence="1">
    <location>
        <begin position="66"/>
        <end position="105"/>
    </location>
</feature>
<reference evidence="2" key="1">
    <citation type="submission" date="2020-11" db="EMBL/GenBank/DDBJ databases">
        <authorList>
            <consortium name="DOE Joint Genome Institute"/>
            <person name="Ahrendt S."/>
            <person name="Riley R."/>
            <person name="Andreopoulos W."/>
            <person name="Labutti K."/>
            <person name="Pangilinan J."/>
            <person name="Ruiz-Duenas F.J."/>
            <person name="Barrasa J.M."/>
            <person name="Sanchez-Garcia M."/>
            <person name="Camarero S."/>
            <person name="Miyauchi S."/>
            <person name="Serrano A."/>
            <person name="Linde D."/>
            <person name="Babiker R."/>
            <person name="Drula E."/>
            <person name="Ayuso-Fernandez I."/>
            <person name="Pacheco R."/>
            <person name="Padilla G."/>
            <person name="Ferreira P."/>
            <person name="Barriuso J."/>
            <person name="Kellner H."/>
            <person name="Castanera R."/>
            <person name="Alfaro M."/>
            <person name="Ramirez L."/>
            <person name="Pisabarro A.G."/>
            <person name="Kuo A."/>
            <person name="Tritt A."/>
            <person name="Lipzen A."/>
            <person name="He G."/>
            <person name="Yan M."/>
            <person name="Ng V."/>
            <person name="Cullen D."/>
            <person name="Martin F."/>
            <person name="Rosso M.-N."/>
            <person name="Henrissat B."/>
            <person name="Hibbett D."/>
            <person name="Martinez A.T."/>
            <person name="Grigoriev I.V."/>
        </authorList>
    </citation>
    <scope>NUCLEOTIDE SEQUENCE</scope>
    <source>
        <strain evidence="2">CBS 247.69</strain>
    </source>
</reference>
<evidence type="ECO:0000313" key="2">
    <source>
        <dbReference type="EMBL" id="KAF9466432.1"/>
    </source>
</evidence>
<evidence type="ECO:0000313" key="3">
    <source>
        <dbReference type="Proteomes" id="UP000807353"/>
    </source>
</evidence>
<dbReference type="Proteomes" id="UP000807353">
    <property type="component" value="Unassembled WGS sequence"/>
</dbReference>
<sequence>MGANQSSPEGDVEKVFQSETPISFSQDVVNQLSDKLDSTRPSSERQSTLDGHIRARIQSELAHLKQEEENVQREIEQALEKENLDREREMAGGAESESEGDGIGSVKSSVALLGDLEEVRSKVDRYQARRELEQFPEVKVSGEAVVECYKNNMNTPLDCWREVENFKTSVAGVERASNKPYPVSKFLADKSFNLQQYFKTLP</sequence>
<name>A0A9P6CHP4_9AGAR</name>